<dbReference type="KEGG" id="cil:EG358_14445"/>
<reference evidence="1 3" key="1">
    <citation type="submission" date="2017-01" db="EMBL/GenBank/DDBJ databases">
        <authorList>
            <person name="Varghese N."/>
            <person name="Submissions S."/>
        </authorList>
    </citation>
    <scope>NUCLEOTIDE SEQUENCE [LARGE SCALE GENOMIC DNA]</scope>
    <source>
        <strain evidence="1 3">ATCC 27950</strain>
    </source>
</reference>
<organism evidence="2 4">
    <name type="scientific">Chryseobacterium indoltheticum</name>
    <dbReference type="NCBI Taxonomy" id="254"/>
    <lineage>
        <taxon>Bacteria</taxon>
        <taxon>Pseudomonadati</taxon>
        <taxon>Bacteroidota</taxon>
        <taxon>Flavobacteriia</taxon>
        <taxon>Flavobacteriales</taxon>
        <taxon>Weeksellaceae</taxon>
        <taxon>Chryseobacterium group</taxon>
        <taxon>Chryseobacterium</taxon>
    </lineage>
</organism>
<protein>
    <submittedName>
        <fullName evidence="2">Uncharacterized protein</fullName>
    </submittedName>
</protein>
<dbReference type="EMBL" id="FTMF01000004">
    <property type="protein sequence ID" value="SIQ31459.1"/>
    <property type="molecule type" value="Genomic_DNA"/>
</dbReference>
<evidence type="ECO:0000313" key="2">
    <source>
        <dbReference type="EMBL" id="SUX41337.1"/>
    </source>
</evidence>
<sequence length="80" mass="9973">MDLVKRYIYKTLQVYETLHRLSLICEIKYEFLLKKLFNNKMELLFFLKISCFIFIIDNEKFRLHIKKEVKNDFPILFIDY</sequence>
<proteinExistence type="predicted"/>
<accession>A0A381F4B5</accession>
<evidence type="ECO:0000313" key="1">
    <source>
        <dbReference type="EMBL" id="SIQ31459.1"/>
    </source>
</evidence>
<evidence type="ECO:0000313" key="3">
    <source>
        <dbReference type="Proteomes" id="UP000185725"/>
    </source>
</evidence>
<dbReference type="Proteomes" id="UP000255231">
    <property type="component" value="Unassembled WGS sequence"/>
</dbReference>
<dbReference type="AlphaFoldDB" id="A0A381F4B5"/>
<gene>
    <name evidence="2" type="ORF">NCTC13560_00132</name>
    <name evidence="1" type="ORF">SAMN05421682_10471</name>
</gene>
<reference evidence="2 4" key="2">
    <citation type="submission" date="2018-06" db="EMBL/GenBank/DDBJ databases">
        <authorList>
            <consortium name="Pathogen Informatics"/>
            <person name="Doyle S."/>
        </authorList>
    </citation>
    <scope>NUCLEOTIDE SEQUENCE [LARGE SCALE GENOMIC DNA]</scope>
    <source>
        <strain evidence="2 4">NCTC13560</strain>
    </source>
</reference>
<evidence type="ECO:0000313" key="4">
    <source>
        <dbReference type="Proteomes" id="UP000255231"/>
    </source>
</evidence>
<dbReference type="Proteomes" id="UP000185725">
    <property type="component" value="Unassembled WGS sequence"/>
</dbReference>
<name>A0A381F4B5_9FLAO</name>
<keyword evidence="3" id="KW-1185">Reference proteome</keyword>
<dbReference type="EMBL" id="UFVS01000001">
    <property type="protein sequence ID" value="SUX41337.1"/>
    <property type="molecule type" value="Genomic_DNA"/>
</dbReference>